<evidence type="ECO:0000256" key="1">
    <source>
        <dbReference type="SAM" id="Coils"/>
    </source>
</evidence>
<sequence>MVVLVQNNVLCKEMQVQKAALSKELDDIRKEMQDQRAAIAHDLLEFLVESQENFNTLGAQLSEIIAYINRGHDDKNGEGSSSRGLQSTDGRSRPGPRDSGRGRGSSSEPSRKRGSGYRGGGIQVLGDGIIGSVEQILRGRFEQNSVFSSSVLCTKLFGPQIDFTDDIHEIPSSDDVPPVEETTVVIHQISLPTAVPSTDYTEAFAQLRATVDKISLEQVQTRFHIDELKAALSKKISNLEAVFLTAFDNQDRVVLVQNNVLQNFNTLSAQLSGIIAYINRVRDDKWGKIAVVEVRSLLTIIAYLDLEILEEVEAAVVNRQGKEEVDIEEEEIQVLGDGTWFS</sequence>
<name>A0A2Z7DE04_9LAMI</name>
<keyword evidence="1" id="KW-0175">Coiled coil</keyword>
<feature type="coiled-coil region" evidence="1">
    <location>
        <begin position="11"/>
        <end position="38"/>
    </location>
</feature>
<reference evidence="3 4" key="1">
    <citation type="journal article" date="2015" name="Proc. Natl. Acad. Sci. U.S.A.">
        <title>The resurrection genome of Boea hygrometrica: A blueprint for survival of dehydration.</title>
        <authorList>
            <person name="Xiao L."/>
            <person name="Yang G."/>
            <person name="Zhang L."/>
            <person name="Yang X."/>
            <person name="Zhao S."/>
            <person name="Ji Z."/>
            <person name="Zhou Q."/>
            <person name="Hu M."/>
            <person name="Wang Y."/>
            <person name="Chen M."/>
            <person name="Xu Y."/>
            <person name="Jin H."/>
            <person name="Xiao X."/>
            <person name="Hu G."/>
            <person name="Bao F."/>
            <person name="Hu Y."/>
            <person name="Wan P."/>
            <person name="Li L."/>
            <person name="Deng X."/>
            <person name="Kuang T."/>
            <person name="Xiang C."/>
            <person name="Zhu J.K."/>
            <person name="Oliver M.J."/>
            <person name="He Y."/>
        </authorList>
    </citation>
    <scope>NUCLEOTIDE SEQUENCE [LARGE SCALE GENOMIC DNA]</scope>
    <source>
        <strain evidence="4">cv. XS01</strain>
    </source>
</reference>
<gene>
    <name evidence="3" type="ORF">F511_38555</name>
</gene>
<dbReference type="AlphaFoldDB" id="A0A2Z7DE04"/>
<feature type="compositionally biased region" description="Basic and acidic residues" evidence="2">
    <location>
        <begin position="90"/>
        <end position="101"/>
    </location>
</feature>
<evidence type="ECO:0000313" key="4">
    <source>
        <dbReference type="Proteomes" id="UP000250235"/>
    </source>
</evidence>
<feature type="region of interest" description="Disordered" evidence="2">
    <location>
        <begin position="72"/>
        <end position="120"/>
    </location>
</feature>
<accession>A0A2Z7DE04</accession>
<feature type="compositionally biased region" description="Polar residues" evidence="2">
    <location>
        <begin position="78"/>
        <end position="89"/>
    </location>
</feature>
<evidence type="ECO:0000256" key="2">
    <source>
        <dbReference type="SAM" id="MobiDB-lite"/>
    </source>
</evidence>
<organism evidence="3 4">
    <name type="scientific">Dorcoceras hygrometricum</name>
    <dbReference type="NCBI Taxonomy" id="472368"/>
    <lineage>
        <taxon>Eukaryota</taxon>
        <taxon>Viridiplantae</taxon>
        <taxon>Streptophyta</taxon>
        <taxon>Embryophyta</taxon>
        <taxon>Tracheophyta</taxon>
        <taxon>Spermatophyta</taxon>
        <taxon>Magnoliopsida</taxon>
        <taxon>eudicotyledons</taxon>
        <taxon>Gunneridae</taxon>
        <taxon>Pentapetalae</taxon>
        <taxon>asterids</taxon>
        <taxon>lamiids</taxon>
        <taxon>Lamiales</taxon>
        <taxon>Gesneriaceae</taxon>
        <taxon>Didymocarpoideae</taxon>
        <taxon>Trichosporeae</taxon>
        <taxon>Loxocarpinae</taxon>
        <taxon>Dorcoceras</taxon>
    </lineage>
</organism>
<evidence type="ECO:0000313" key="3">
    <source>
        <dbReference type="EMBL" id="KZV58050.1"/>
    </source>
</evidence>
<keyword evidence="4" id="KW-1185">Reference proteome</keyword>
<protein>
    <submittedName>
        <fullName evidence="3">Uncharacterized protein</fullName>
    </submittedName>
</protein>
<dbReference type="EMBL" id="KQ986910">
    <property type="protein sequence ID" value="KZV58050.1"/>
    <property type="molecule type" value="Genomic_DNA"/>
</dbReference>
<dbReference type="Proteomes" id="UP000250235">
    <property type="component" value="Unassembled WGS sequence"/>
</dbReference>
<proteinExistence type="predicted"/>